<comment type="similarity">
    <text evidence="1">Belongs to the FLX family.</text>
</comment>
<keyword evidence="4 6" id="KW-0175">Coiled coil</keyword>
<feature type="region of interest" description="Disordered" evidence="7">
    <location>
        <begin position="1"/>
        <end position="31"/>
    </location>
</feature>
<evidence type="ECO:0000256" key="7">
    <source>
        <dbReference type="SAM" id="MobiDB-lite"/>
    </source>
</evidence>
<keyword evidence="3" id="KW-0221">Differentiation</keyword>
<feature type="coiled-coil region" evidence="6">
    <location>
        <begin position="145"/>
        <end position="259"/>
    </location>
</feature>
<evidence type="ECO:0008006" key="10">
    <source>
        <dbReference type="Google" id="ProtNLM"/>
    </source>
</evidence>
<proteinExistence type="inferred from homology"/>
<evidence type="ECO:0000256" key="4">
    <source>
        <dbReference type="ARBA" id="ARBA00023054"/>
    </source>
</evidence>
<dbReference type="PANTHER" id="PTHR33405">
    <property type="entry name" value="PROTEIN FLX-LIKE 2"/>
    <property type="match status" value="1"/>
</dbReference>
<accession>A0A8T3BAA6</accession>
<protein>
    <recommendedName>
        <fullName evidence="10">Protein FLX-like 1</fullName>
    </recommendedName>
</protein>
<dbReference type="Proteomes" id="UP000829196">
    <property type="component" value="Unassembled WGS sequence"/>
</dbReference>
<evidence type="ECO:0000256" key="5">
    <source>
        <dbReference type="ARBA" id="ARBA00023089"/>
    </source>
</evidence>
<feature type="compositionally biased region" description="Low complexity" evidence="7">
    <location>
        <begin position="17"/>
        <end position="28"/>
    </location>
</feature>
<dbReference type="GO" id="GO:0009908">
    <property type="term" value="P:flower development"/>
    <property type="evidence" value="ECO:0007669"/>
    <property type="project" value="UniProtKB-KW"/>
</dbReference>
<dbReference type="EMBL" id="JAGYWB010000011">
    <property type="protein sequence ID" value="KAI0504406.1"/>
    <property type="molecule type" value="Genomic_DNA"/>
</dbReference>
<evidence type="ECO:0000256" key="2">
    <source>
        <dbReference type="ARBA" id="ARBA00022473"/>
    </source>
</evidence>
<comment type="caution">
    <text evidence="8">The sequence shown here is derived from an EMBL/GenBank/DDBJ whole genome shotgun (WGS) entry which is preliminary data.</text>
</comment>
<evidence type="ECO:0000313" key="9">
    <source>
        <dbReference type="Proteomes" id="UP000829196"/>
    </source>
</evidence>
<dbReference type="OrthoDB" id="1928946at2759"/>
<evidence type="ECO:0000313" key="8">
    <source>
        <dbReference type="EMBL" id="KAI0504406.1"/>
    </source>
</evidence>
<dbReference type="GO" id="GO:0030154">
    <property type="term" value="P:cell differentiation"/>
    <property type="evidence" value="ECO:0007669"/>
    <property type="project" value="UniProtKB-KW"/>
</dbReference>
<dbReference type="PANTHER" id="PTHR33405:SF7">
    <property type="entry name" value="PROTEIN FLX-LIKE 1"/>
    <property type="match status" value="1"/>
</dbReference>
<dbReference type="Gene3D" id="1.20.5.1160">
    <property type="entry name" value="Vasodilator-stimulated phosphoprotein"/>
    <property type="match status" value="1"/>
</dbReference>
<dbReference type="SMR" id="A0A8T3BAA6"/>
<name>A0A8T3BAA6_DENNO</name>
<reference evidence="8" key="1">
    <citation type="journal article" date="2022" name="Front. Genet.">
        <title>Chromosome-Scale Assembly of the Dendrobium nobile Genome Provides Insights Into the Molecular Mechanism of the Biosynthesis of the Medicinal Active Ingredient of Dendrobium.</title>
        <authorList>
            <person name="Xu Q."/>
            <person name="Niu S.-C."/>
            <person name="Li K.-L."/>
            <person name="Zheng P.-J."/>
            <person name="Zhang X.-J."/>
            <person name="Jia Y."/>
            <person name="Liu Y."/>
            <person name="Niu Y.-X."/>
            <person name="Yu L.-H."/>
            <person name="Chen D.-F."/>
            <person name="Zhang G.-Q."/>
        </authorList>
    </citation>
    <scope>NUCLEOTIDE SEQUENCE</scope>
    <source>
        <tissue evidence="8">Leaf</tissue>
    </source>
</reference>
<evidence type="ECO:0000256" key="6">
    <source>
        <dbReference type="SAM" id="Coils"/>
    </source>
</evidence>
<keyword evidence="9" id="KW-1185">Reference proteome</keyword>
<dbReference type="InterPro" id="IPR040353">
    <property type="entry name" value="FLX/FLX-like"/>
</dbReference>
<evidence type="ECO:0000256" key="1">
    <source>
        <dbReference type="ARBA" id="ARBA00005405"/>
    </source>
</evidence>
<keyword evidence="5" id="KW-0287">Flowering</keyword>
<gene>
    <name evidence="8" type="ORF">KFK09_015358</name>
</gene>
<evidence type="ECO:0000256" key="3">
    <source>
        <dbReference type="ARBA" id="ARBA00022782"/>
    </source>
</evidence>
<sequence length="318" mass="34838">MAVSVTSKAARNGLNGTLPPTHSSPSPLVHGLAQLPASHHRHPVIIDGMRGGSPPFNGGFRGSRLLPQAWIEEQLADQYHEIQGLLLDNQGLVATHVALEQELAAVHHELRRVSHAAGSMQAERDAEFREVYDNSMKMNAELSAADAMRAELIQVQGEIEKLNAARKDLTAKVQTLTQDMERASAELQRTLAIKAEIEAMKQEVQRTRDAIEYEKKEYADNYEQGQLLEKNLILMARKVEKLRLEVTNAEKRAGEGEAAGNQAAGFVGNYRNPDYSYRGNTHPSGYDMNSVPGGVDTGAQYAASFGPGHGSWSAYGQR</sequence>
<dbReference type="AlphaFoldDB" id="A0A8T3BAA6"/>
<organism evidence="8 9">
    <name type="scientific">Dendrobium nobile</name>
    <name type="common">Orchid</name>
    <dbReference type="NCBI Taxonomy" id="94219"/>
    <lineage>
        <taxon>Eukaryota</taxon>
        <taxon>Viridiplantae</taxon>
        <taxon>Streptophyta</taxon>
        <taxon>Embryophyta</taxon>
        <taxon>Tracheophyta</taxon>
        <taxon>Spermatophyta</taxon>
        <taxon>Magnoliopsida</taxon>
        <taxon>Liliopsida</taxon>
        <taxon>Asparagales</taxon>
        <taxon>Orchidaceae</taxon>
        <taxon>Epidendroideae</taxon>
        <taxon>Malaxideae</taxon>
        <taxon>Dendrobiinae</taxon>
        <taxon>Dendrobium</taxon>
    </lineage>
</organism>
<keyword evidence="2" id="KW-0217">Developmental protein</keyword>